<evidence type="ECO:0000256" key="7">
    <source>
        <dbReference type="ARBA" id="ARBA00022741"/>
    </source>
</evidence>
<dbReference type="RefSeq" id="WP_404544853.1">
    <property type="nucleotide sequence ID" value="NZ_JADIKJ010000002.1"/>
</dbReference>
<evidence type="ECO:0000313" key="12">
    <source>
        <dbReference type="Proteomes" id="UP001620461"/>
    </source>
</evidence>
<keyword evidence="5" id="KW-0819">tRNA processing</keyword>
<evidence type="ECO:0000256" key="2">
    <source>
        <dbReference type="ARBA" id="ARBA00007599"/>
    </source>
</evidence>
<dbReference type="NCBIfam" id="TIGR00150">
    <property type="entry name" value="T6A_YjeE"/>
    <property type="match status" value="1"/>
</dbReference>
<evidence type="ECO:0000256" key="4">
    <source>
        <dbReference type="ARBA" id="ARBA00022490"/>
    </source>
</evidence>
<evidence type="ECO:0000256" key="8">
    <source>
        <dbReference type="ARBA" id="ARBA00022840"/>
    </source>
</evidence>
<evidence type="ECO:0000256" key="3">
    <source>
        <dbReference type="ARBA" id="ARBA00019010"/>
    </source>
</evidence>
<dbReference type="PANTHER" id="PTHR33540">
    <property type="entry name" value="TRNA THREONYLCARBAMOYLADENOSINE BIOSYNTHESIS PROTEIN TSAE"/>
    <property type="match status" value="1"/>
</dbReference>
<comment type="similarity">
    <text evidence="2">Belongs to the TsaE family.</text>
</comment>
<keyword evidence="4" id="KW-0963">Cytoplasm</keyword>
<dbReference type="InterPro" id="IPR003442">
    <property type="entry name" value="T6A_TsaE"/>
</dbReference>
<keyword evidence="7" id="KW-0547">Nucleotide-binding</keyword>
<dbReference type="SUPFAM" id="SSF52540">
    <property type="entry name" value="P-loop containing nucleoside triphosphate hydrolases"/>
    <property type="match status" value="1"/>
</dbReference>
<organism evidence="11 12">
    <name type="scientific">Dyella jejuensis</name>
    <dbReference type="NCBI Taxonomy" id="1432009"/>
    <lineage>
        <taxon>Bacteria</taxon>
        <taxon>Pseudomonadati</taxon>
        <taxon>Pseudomonadota</taxon>
        <taxon>Gammaproteobacteria</taxon>
        <taxon>Lysobacterales</taxon>
        <taxon>Rhodanobacteraceae</taxon>
        <taxon>Dyella</taxon>
    </lineage>
</organism>
<proteinExistence type="inferred from homology"/>
<sequence>MTERHWELADEEATRAIGARLAGVLDDGLVVYLHGELGAGKTSFARALLTALEVGERIKSPTYSLVEGYQAKDRSAWHLDLYRIADPAELEWLGLDALADPSAIVLVEWPERGQGALPAPDLEMHLTYSGPGRHARLRAMTARGERLLACLA</sequence>
<gene>
    <name evidence="11" type="primary">tsaE</name>
    <name evidence="11" type="ORF">ISP15_02805</name>
</gene>
<name>A0ABW8JDU1_9GAMM</name>
<comment type="subcellular location">
    <subcellularLocation>
        <location evidence="1">Cytoplasm</location>
    </subcellularLocation>
</comment>
<evidence type="ECO:0000256" key="9">
    <source>
        <dbReference type="ARBA" id="ARBA00022842"/>
    </source>
</evidence>
<keyword evidence="6" id="KW-0479">Metal-binding</keyword>
<evidence type="ECO:0000256" key="5">
    <source>
        <dbReference type="ARBA" id="ARBA00022694"/>
    </source>
</evidence>
<keyword evidence="12" id="KW-1185">Reference proteome</keyword>
<evidence type="ECO:0000256" key="6">
    <source>
        <dbReference type="ARBA" id="ARBA00022723"/>
    </source>
</evidence>
<protein>
    <recommendedName>
        <fullName evidence="3">tRNA threonylcarbamoyladenosine biosynthesis protein TsaE</fullName>
    </recommendedName>
    <alternativeName>
        <fullName evidence="10">t(6)A37 threonylcarbamoyladenosine biosynthesis protein TsaE</fullName>
    </alternativeName>
</protein>
<evidence type="ECO:0000256" key="1">
    <source>
        <dbReference type="ARBA" id="ARBA00004496"/>
    </source>
</evidence>
<keyword evidence="8" id="KW-0067">ATP-binding</keyword>
<reference evidence="11 12" key="1">
    <citation type="submission" date="2020-10" db="EMBL/GenBank/DDBJ databases">
        <title>Phylogeny of dyella-like bacteria.</title>
        <authorList>
            <person name="Fu J."/>
        </authorList>
    </citation>
    <scope>NUCLEOTIDE SEQUENCE [LARGE SCALE GENOMIC DNA]</scope>
    <source>
        <strain evidence="11 12">JP1</strain>
    </source>
</reference>
<dbReference type="Gene3D" id="3.40.50.300">
    <property type="entry name" value="P-loop containing nucleotide triphosphate hydrolases"/>
    <property type="match status" value="1"/>
</dbReference>
<dbReference type="InterPro" id="IPR027417">
    <property type="entry name" value="P-loop_NTPase"/>
</dbReference>
<comment type="caution">
    <text evidence="11">The sequence shown here is derived from an EMBL/GenBank/DDBJ whole genome shotgun (WGS) entry which is preliminary data.</text>
</comment>
<dbReference type="PANTHER" id="PTHR33540:SF2">
    <property type="entry name" value="TRNA THREONYLCARBAMOYLADENOSINE BIOSYNTHESIS PROTEIN TSAE"/>
    <property type="match status" value="1"/>
</dbReference>
<dbReference type="Pfam" id="PF02367">
    <property type="entry name" value="TsaE"/>
    <property type="match status" value="1"/>
</dbReference>
<accession>A0ABW8JDU1</accession>
<evidence type="ECO:0000313" key="11">
    <source>
        <dbReference type="EMBL" id="MFK2899251.1"/>
    </source>
</evidence>
<evidence type="ECO:0000256" key="10">
    <source>
        <dbReference type="ARBA" id="ARBA00032441"/>
    </source>
</evidence>
<dbReference type="Proteomes" id="UP001620461">
    <property type="component" value="Unassembled WGS sequence"/>
</dbReference>
<keyword evidence="9" id="KW-0460">Magnesium</keyword>
<dbReference type="EMBL" id="JADIKJ010000002">
    <property type="protein sequence ID" value="MFK2899251.1"/>
    <property type="molecule type" value="Genomic_DNA"/>
</dbReference>